<sequence length="226" mass="25519">MAPFGTIWSYMPSARVSKIEAVANLNGLELEIPSGFVLYKDNFTEEYLSKFPLGKVPGFEGADGTRLVESDAIAQYVAESGPLSDQLLGSTPLERASIRSWISFSDHAFLRVIRELVMWRFGKWDYDEERETTQLALLERGLAYMEGHLEGRTWLGENGKLSLGDITVAAPLHMGFLLIIDKEMRAKYPLVTSWFERVMAVEEVGRAMGEVKFIEKRQVYQGKVEA</sequence>
<dbReference type="InterPro" id="IPR004045">
    <property type="entry name" value="Glutathione_S-Trfase_N"/>
</dbReference>
<evidence type="ECO:0000313" key="5">
    <source>
        <dbReference type="EMBL" id="KAJ5525911.1"/>
    </source>
</evidence>
<name>A0AAD6CLY1_9EURO</name>
<dbReference type="GO" id="GO:0005737">
    <property type="term" value="C:cytoplasm"/>
    <property type="evidence" value="ECO:0007669"/>
    <property type="project" value="TreeGrafter"/>
</dbReference>
<dbReference type="InterPro" id="IPR004046">
    <property type="entry name" value="GST_C"/>
</dbReference>
<dbReference type="InterPro" id="IPR050802">
    <property type="entry name" value="EF-GSTs"/>
</dbReference>
<dbReference type="AlphaFoldDB" id="A0AAD6CLY1"/>
<dbReference type="InterPro" id="IPR040079">
    <property type="entry name" value="Glutathione_S-Trfase"/>
</dbReference>
<dbReference type="InterPro" id="IPR036282">
    <property type="entry name" value="Glutathione-S-Trfase_C_sf"/>
</dbReference>
<evidence type="ECO:0000313" key="6">
    <source>
        <dbReference type="Proteomes" id="UP001220324"/>
    </source>
</evidence>
<protein>
    <recommendedName>
        <fullName evidence="7">Glutathione S-transferase</fullName>
    </recommendedName>
</protein>
<dbReference type="InterPro" id="IPR036249">
    <property type="entry name" value="Thioredoxin-like_sf"/>
</dbReference>
<keyword evidence="6" id="KW-1185">Reference proteome</keyword>
<comment type="caution">
    <text evidence="5">The sequence shown here is derived from an EMBL/GenBank/DDBJ whole genome shotgun (WGS) entry which is preliminary data.</text>
</comment>
<dbReference type="Pfam" id="PF00043">
    <property type="entry name" value="GST_C"/>
    <property type="match status" value="1"/>
</dbReference>
<dbReference type="SUPFAM" id="SSF47616">
    <property type="entry name" value="GST C-terminal domain-like"/>
    <property type="match status" value="1"/>
</dbReference>
<dbReference type="SFLD" id="SFLDS00019">
    <property type="entry name" value="Glutathione_Transferase_(cytos"/>
    <property type="match status" value="1"/>
</dbReference>
<dbReference type="Gene3D" id="3.40.30.10">
    <property type="entry name" value="Glutaredoxin"/>
    <property type="match status" value="1"/>
</dbReference>
<dbReference type="SUPFAM" id="SSF52833">
    <property type="entry name" value="Thioredoxin-like"/>
    <property type="match status" value="1"/>
</dbReference>
<evidence type="ECO:0000256" key="2">
    <source>
        <dbReference type="RuleBase" id="RU003494"/>
    </source>
</evidence>
<dbReference type="GO" id="GO:0006414">
    <property type="term" value="P:translational elongation"/>
    <property type="evidence" value="ECO:0007669"/>
    <property type="project" value="TreeGrafter"/>
</dbReference>
<dbReference type="Proteomes" id="UP001220324">
    <property type="component" value="Unassembled WGS sequence"/>
</dbReference>
<dbReference type="InterPro" id="IPR010987">
    <property type="entry name" value="Glutathione-S-Trfase_C-like"/>
</dbReference>
<evidence type="ECO:0000256" key="1">
    <source>
        <dbReference type="ARBA" id="ARBA00007409"/>
    </source>
</evidence>
<dbReference type="PROSITE" id="PS50404">
    <property type="entry name" value="GST_NTER"/>
    <property type="match status" value="1"/>
</dbReference>
<dbReference type="PANTHER" id="PTHR43986:SF10">
    <property type="entry name" value="ELONGATION FACTOR EEF-1B GAMMA SUBUNIT, PUTATIVE (AFU_ORTHOLOGUE AFUA_1G17120)-RELATED"/>
    <property type="match status" value="1"/>
</dbReference>
<evidence type="ECO:0000259" key="4">
    <source>
        <dbReference type="PROSITE" id="PS50405"/>
    </source>
</evidence>
<accession>A0AAD6CLY1</accession>
<evidence type="ECO:0000259" key="3">
    <source>
        <dbReference type="PROSITE" id="PS50404"/>
    </source>
</evidence>
<dbReference type="FunFam" id="3.40.30.10:FF:000142">
    <property type="entry name" value="Elongation factor 1 gamma"/>
    <property type="match status" value="1"/>
</dbReference>
<comment type="similarity">
    <text evidence="1 2">Belongs to the GST superfamily.</text>
</comment>
<proteinExistence type="inferred from homology"/>
<gene>
    <name evidence="5" type="ORF">N7494_012561</name>
</gene>
<dbReference type="Gene3D" id="1.20.1050.10">
    <property type="match status" value="1"/>
</dbReference>
<dbReference type="PROSITE" id="PS50405">
    <property type="entry name" value="GST_CTER"/>
    <property type="match status" value="1"/>
</dbReference>
<dbReference type="EMBL" id="JAQIZZ010000008">
    <property type="protein sequence ID" value="KAJ5525911.1"/>
    <property type="molecule type" value="Genomic_DNA"/>
</dbReference>
<dbReference type="PANTHER" id="PTHR43986">
    <property type="entry name" value="ELONGATION FACTOR 1-GAMMA"/>
    <property type="match status" value="1"/>
</dbReference>
<dbReference type="SFLD" id="SFLDG00358">
    <property type="entry name" value="Main_(cytGST)"/>
    <property type="match status" value="1"/>
</dbReference>
<reference evidence="5 6" key="1">
    <citation type="journal article" date="2023" name="IMA Fungus">
        <title>Comparative genomic study of the Penicillium genus elucidates a diverse pangenome and 15 lateral gene transfer events.</title>
        <authorList>
            <person name="Petersen C."/>
            <person name="Sorensen T."/>
            <person name="Nielsen M.R."/>
            <person name="Sondergaard T.E."/>
            <person name="Sorensen J.L."/>
            <person name="Fitzpatrick D.A."/>
            <person name="Frisvad J.C."/>
            <person name="Nielsen K.L."/>
        </authorList>
    </citation>
    <scope>NUCLEOTIDE SEQUENCE [LARGE SCALE GENOMIC DNA]</scope>
    <source>
        <strain evidence="5 6">IBT 35679</strain>
    </source>
</reference>
<dbReference type="GO" id="GO:0005634">
    <property type="term" value="C:nucleus"/>
    <property type="evidence" value="ECO:0007669"/>
    <property type="project" value="TreeGrafter"/>
</dbReference>
<evidence type="ECO:0008006" key="7">
    <source>
        <dbReference type="Google" id="ProtNLM"/>
    </source>
</evidence>
<dbReference type="Pfam" id="PF02798">
    <property type="entry name" value="GST_N"/>
    <property type="match status" value="1"/>
</dbReference>
<organism evidence="5 6">
    <name type="scientific">Penicillium frequentans</name>
    <dbReference type="NCBI Taxonomy" id="3151616"/>
    <lineage>
        <taxon>Eukaryota</taxon>
        <taxon>Fungi</taxon>
        <taxon>Dikarya</taxon>
        <taxon>Ascomycota</taxon>
        <taxon>Pezizomycotina</taxon>
        <taxon>Eurotiomycetes</taxon>
        <taxon>Eurotiomycetidae</taxon>
        <taxon>Eurotiales</taxon>
        <taxon>Aspergillaceae</taxon>
        <taxon>Penicillium</taxon>
    </lineage>
</organism>
<feature type="domain" description="GST C-terminal" evidence="4">
    <location>
        <begin position="91"/>
        <end position="218"/>
    </location>
</feature>
<dbReference type="CDD" id="cd03044">
    <property type="entry name" value="GST_N_EF1Bgamma"/>
    <property type="match status" value="1"/>
</dbReference>
<feature type="domain" description="GST N-terminal" evidence="3">
    <location>
        <begin position="3"/>
        <end position="85"/>
    </location>
</feature>